<dbReference type="EMBL" id="UINC01054831">
    <property type="protein sequence ID" value="SVB73007.1"/>
    <property type="molecule type" value="Genomic_DNA"/>
</dbReference>
<proteinExistence type="predicted"/>
<accession>A0A382GEH0</accession>
<gene>
    <name evidence="1" type="ORF">METZ01_LOCUS225861</name>
</gene>
<name>A0A382GEH0_9ZZZZ</name>
<protein>
    <submittedName>
        <fullName evidence="1">Uncharacterized protein</fullName>
    </submittedName>
</protein>
<dbReference type="AlphaFoldDB" id="A0A382GEH0"/>
<evidence type="ECO:0000313" key="1">
    <source>
        <dbReference type="EMBL" id="SVB73007.1"/>
    </source>
</evidence>
<sequence length="204" mass="21472">MAYTREIINVGITADDGSGDYLRDALIKANTNFSNLWTVGAVDTQLDLTGTTIASTVANYSIILDPAGTGKVVVASSVDPQTTDSVDLGSTTKSWNNLHSTTVYTDKTVLNAQASAPGSPVDGTLYYNSTTDTFVGYVDGVWTNLTGAVTASSTDTFTNKSGNISMWTNNSNYLTAETITLTSLKTVTAASSDFADFKTRIAAL</sequence>
<reference evidence="1" key="1">
    <citation type="submission" date="2018-05" db="EMBL/GenBank/DDBJ databases">
        <authorList>
            <person name="Lanie J.A."/>
            <person name="Ng W.-L."/>
            <person name="Kazmierczak K.M."/>
            <person name="Andrzejewski T.M."/>
            <person name="Davidsen T.M."/>
            <person name="Wayne K.J."/>
            <person name="Tettelin H."/>
            <person name="Glass J.I."/>
            <person name="Rusch D."/>
            <person name="Podicherti R."/>
            <person name="Tsui H.-C.T."/>
            <person name="Winkler M.E."/>
        </authorList>
    </citation>
    <scope>NUCLEOTIDE SEQUENCE</scope>
</reference>
<organism evidence="1">
    <name type="scientific">marine metagenome</name>
    <dbReference type="NCBI Taxonomy" id="408172"/>
    <lineage>
        <taxon>unclassified sequences</taxon>
        <taxon>metagenomes</taxon>
        <taxon>ecological metagenomes</taxon>
    </lineage>
</organism>
<dbReference type="InterPro" id="IPR036240">
    <property type="entry name" value="Gp9-like_sf"/>
</dbReference>
<dbReference type="SUPFAM" id="SSF50017">
    <property type="entry name" value="gp9"/>
    <property type="match status" value="1"/>
</dbReference>